<protein>
    <submittedName>
        <fullName evidence="1">Uncharacterized protein</fullName>
    </submittedName>
</protein>
<sequence length="64" mass="7255">MRRVSMVHSGFHWVCGRVYEISQVPDHNLYETIAPSLLLLIPARSCRLLKPWCPGTDRAFGTTA</sequence>
<dbReference type="AlphaFoldDB" id="A0A7U7G9S4"/>
<evidence type="ECO:0000313" key="2">
    <source>
        <dbReference type="Proteomes" id="UP000019184"/>
    </source>
</evidence>
<organism evidence="1 2">
    <name type="scientific">Candidatus Contendobacter odensis Run_B_J11</name>
    <dbReference type="NCBI Taxonomy" id="1400861"/>
    <lineage>
        <taxon>Bacteria</taxon>
        <taxon>Pseudomonadati</taxon>
        <taxon>Pseudomonadota</taxon>
        <taxon>Gammaproteobacteria</taxon>
        <taxon>Candidatus Competibacteraceae</taxon>
        <taxon>Candidatus Contendibacter</taxon>
    </lineage>
</organism>
<keyword evidence="2" id="KW-1185">Reference proteome</keyword>
<dbReference type="Proteomes" id="UP000019184">
    <property type="component" value="Unassembled WGS sequence"/>
</dbReference>
<dbReference type="EMBL" id="CBTK010000057">
    <property type="protein sequence ID" value="CDH44075.1"/>
    <property type="molecule type" value="Genomic_DNA"/>
</dbReference>
<gene>
    <name evidence="1" type="ORF">BN874_150008</name>
</gene>
<comment type="caution">
    <text evidence="1">The sequence shown here is derived from an EMBL/GenBank/DDBJ whole genome shotgun (WGS) entry which is preliminary data.</text>
</comment>
<name>A0A7U7G9S4_9GAMM</name>
<proteinExistence type="predicted"/>
<accession>A0A7U7G9S4</accession>
<evidence type="ECO:0000313" key="1">
    <source>
        <dbReference type="EMBL" id="CDH44075.1"/>
    </source>
</evidence>
<reference evidence="1 2" key="1">
    <citation type="journal article" date="2014" name="ISME J.">
        <title>Candidatus Competibacter-lineage genomes retrieved from metagenomes reveal functional metabolic diversity.</title>
        <authorList>
            <person name="McIlroy S.J."/>
            <person name="Albertsen M."/>
            <person name="Andresen E.K."/>
            <person name="Saunders A.M."/>
            <person name="Kristiansen R."/>
            <person name="Stokholm-Bjerregaard M."/>
            <person name="Nielsen K.L."/>
            <person name="Nielsen P.H."/>
        </authorList>
    </citation>
    <scope>NUCLEOTIDE SEQUENCE [LARGE SCALE GENOMIC DNA]</scope>
    <source>
        <strain evidence="1 2">Run_B_J11</strain>
    </source>
</reference>